<dbReference type="InterPro" id="IPR045249">
    <property type="entry name" value="HARBI1-like"/>
</dbReference>
<keyword evidence="7" id="KW-0539">Nucleus</keyword>
<evidence type="ECO:0000256" key="4">
    <source>
        <dbReference type="ARBA" id="ARBA00022722"/>
    </source>
</evidence>
<name>A0A7J6N412_PEROL</name>
<dbReference type="GO" id="GO:0004518">
    <property type="term" value="F:nuclease activity"/>
    <property type="evidence" value="ECO:0007669"/>
    <property type="project" value="UniProtKB-KW"/>
</dbReference>
<comment type="similarity">
    <text evidence="3">Belongs to the HARBI1 family.</text>
</comment>
<evidence type="ECO:0000313" key="11">
    <source>
        <dbReference type="Proteomes" id="UP000541610"/>
    </source>
</evidence>
<dbReference type="AlphaFoldDB" id="A0A7J6N412"/>
<dbReference type="EMBL" id="JABANP010000907">
    <property type="protein sequence ID" value="KAF4678394.1"/>
    <property type="molecule type" value="Genomic_DNA"/>
</dbReference>
<feature type="region of interest" description="Disordered" evidence="8">
    <location>
        <begin position="82"/>
        <end position="104"/>
    </location>
</feature>
<dbReference type="GO" id="GO:0016787">
    <property type="term" value="F:hydrolase activity"/>
    <property type="evidence" value="ECO:0007669"/>
    <property type="project" value="UniProtKB-KW"/>
</dbReference>
<keyword evidence="4" id="KW-0540">Nuclease</keyword>
<dbReference type="Pfam" id="PF13359">
    <property type="entry name" value="DDE_Tnp_4"/>
    <property type="match status" value="1"/>
</dbReference>
<comment type="caution">
    <text evidence="10">The sequence shown here is derived from an EMBL/GenBank/DDBJ whole genome shotgun (WGS) entry which is preliminary data.</text>
</comment>
<dbReference type="PANTHER" id="PTHR22930:SF250">
    <property type="entry name" value="NUCLEASE HARBI1-LIKE PROTEIN"/>
    <property type="match status" value="1"/>
</dbReference>
<evidence type="ECO:0000256" key="3">
    <source>
        <dbReference type="ARBA" id="ARBA00006958"/>
    </source>
</evidence>
<evidence type="ECO:0000256" key="8">
    <source>
        <dbReference type="SAM" id="MobiDB-lite"/>
    </source>
</evidence>
<dbReference type="OrthoDB" id="9946389at2759"/>
<protein>
    <recommendedName>
        <fullName evidence="9">DDE Tnp4 domain-containing protein</fullName>
    </recommendedName>
</protein>
<keyword evidence="6" id="KW-0378">Hydrolase</keyword>
<evidence type="ECO:0000256" key="6">
    <source>
        <dbReference type="ARBA" id="ARBA00022801"/>
    </source>
</evidence>
<gene>
    <name evidence="10" type="ORF">FOZ60_016776</name>
</gene>
<dbReference type="InterPro" id="IPR027806">
    <property type="entry name" value="HARBI1_dom"/>
</dbReference>
<evidence type="ECO:0000256" key="2">
    <source>
        <dbReference type="ARBA" id="ARBA00004123"/>
    </source>
</evidence>
<comment type="subcellular location">
    <subcellularLocation>
        <location evidence="2">Nucleus</location>
    </subcellularLocation>
</comment>
<evidence type="ECO:0000256" key="1">
    <source>
        <dbReference type="ARBA" id="ARBA00001968"/>
    </source>
</evidence>
<evidence type="ECO:0000259" key="9">
    <source>
        <dbReference type="Pfam" id="PF13359"/>
    </source>
</evidence>
<dbReference type="PANTHER" id="PTHR22930">
    <property type="match status" value="1"/>
</dbReference>
<feature type="domain" description="DDE Tnp4" evidence="9">
    <location>
        <begin position="460"/>
        <end position="612"/>
    </location>
</feature>
<accession>A0A7J6N412</accession>
<evidence type="ECO:0000256" key="7">
    <source>
        <dbReference type="ARBA" id="ARBA00023242"/>
    </source>
</evidence>
<comment type="cofactor">
    <cofactor evidence="1">
        <name>a divalent metal cation</name>
        <dbReference type="ChEBI" id="CHEBI:60240"/>
    </cofactor>
</comment>
<dbReference type="GO" id="GO:0046872">
    <property type="term" value="F:metal ion binding"/>
    <property type="evidence" value="ECO:0007669"/>
    <property type="project" value="UniProtKB-KW"/>
</dbReference>
<evidence type="ECO:0000256" key="5">
    <source>
        <dbReference type="ARBA" id="ARBA00022723"/>
    </source>
</evidence>
<feature type="region of interest" description="Disordered" evidence="8">
    <location>
        <begin position="154"/>
        <end position="185"/>
    </location>
</feature>
<sequence>MSDVVSQVKIYFASVYFDPNNETQKILRGSIKGNDVARKQKKMWESVAADITSQFGVKYTPTKLKAMKEEMTRVVGRVAASHRQRLHAVPTGGGEPRDPSDDPQPCEELWLKAVEHHIFATPRFVGMGEDLEAGVRAEDGFAVPLSYKELTRLSRGSGGKATKRMREETGMSRASQPPLFRMSTTPRADFLPHEKYELVRAHKTWSKETAGLQKRFTTLRAFADHFKLLGSQGKIQVRNDIKEQHIVNFIKNWKSRGEPTAEEVRAKAEKELLAKEKKKSAKNSTDDGLPSDAVNAALSAMAEIVSTEEAEPSGARAPADTFTAPAPLSNTRKRTYAETVEAVARAAEAVERYYTFKYKRATKTQRVGEACDDGQTGDTQSEIAASALEAYIPHSEVNYSACWDCAGKAFITRESSKSVGEVIDAVVAKRDHFVRFPSNQSIVRGDAEVDPRLPRCIGLIDGTHVLLKDVVPVGERADFVDSKKNISLNVQAVLGANELWVSVNTSNPGSAHDSRVYQSSALSMRMRAVPQGFWLCGDSAYGLSPSLFTPYVNPEAGTPEAAFNIAHKSVRSTGERGFRKLKRSWAICNGNLRLKPARKCAKAVLACFCLHNFQKMMGEPEPELDEDDVMGQDVGGVDHAAEALAGIGSRGAYTIEFFA</sequence>
<keyword evidence="5" id="KW-0479">Metal-binding</keyword>
<dbReference type="GO" id="GO:0005634">
    <property type="term" value="C:nucleus"/>
    <property type="evidence" value="ECO:0007669"/>
    <property type="project" value="UniProtKB-SubCell"/>
</dbReference>
<feature type="region of interest" description="Disordered" evidence="8">
    <location>
        <begin position="308"/>
        <end position="327"/>
    </location>
</feature>
<evidence type="ECO:0000313" key="10">
    <source>
        <dbReference type="EMBL" id="KAF4678394.1"/>
    </source>
</evidence>
<reference evidence="10 11" key="1">
    <citation type="submission" date="2020-04" db="EMBL/GenBank/DDBJ databases">
        <title>Perkinsus olseni comparative genomics.</title>
        <authorList>
            <person name="Bogema D.R."/>
        </authorList>
    </citation>
    <scope>NUCLEOTIDE SEQUENCE [LARGE SCALE GENOMIC DNA]</scope>
    <source>
        <strain evidence="10">00978-12</strain>
    </source>
</reference>
<dbReference type="Proteomes" id="UP000541610">
    <property type="component" value="Unassembled WGS sequence"/>
</dbReference>
<organism evidence="10 11">
    <name type="scientific">Perkinsus olseni</name>
    <name type="common">Perkinsus atlanticus</name>
    <dbReference type="NCBI Taxonomy" id="32597"/>
    <lineage>
        <taxon>Eukaryota</taxon>
        <taxon>Sar</taxon>
        <taxon>Alveolata</taxon>
        <taxon>Perkinsozoa</taxon>
        <taxon>Perkinsea</taxon>
        <taxon>Perkinsida</taxon>
        <taxon>Perkinsidae</taxon>
        <taxon>Perkinsus</taxon>
    </lineage>
</organism>
<proteinExistence type="inferred from homology"/>